<dbReference type="GO" id="GO:0051301">
    <property type="term" value="P:cell division"/>
    <property type="evidence" value="ECO:0007669"/>
    <property type="project" value="UniProtKB-KW"/>
</dbReference>
<evidence type="ECO:0000256" key="2">
    <source>
        <dbReference type="ARBA" id="ARBA00022618"/>
    </source>
</evidence>
<feature type="domain" description="OmpA-like" evidence="10">
    <location>
        <begin position="1104"/>
        <end position="1220"/>
    </location>
</feature>
<dbReference type="InterPro" id="IPR006665">
    <property type="entry name" value="OmpA-like"/>
</dbReference>
<feature type="compositionally biased region" description="Basic residues" evidence="9">
    <location>
        <begin position="873"/>
        <end position="885"/>
    </location>
</feature>
<dbReference type="InterPro" id="IPR014169">
    <property type="entry name" value="Pal_lipo_C"/>
</dbReference>
<feature type="compositionally biased region" description="Basic residues" evidence="9">
    <location>
        <begin position="837"/>
        <end position="847"/>
    </location>
</feature>
<reference evidence="11" key="1">
    <citation type="journal article" date="2019" name="Sci. Rep.">
        <title>Draft genome of Tanacetum cinerariifolium, the natural source of mosquito coil.</title>
        <authorList>
            <person name="Yamashiro T."/>
            <person name="Shiraishi A."/>
            <person name="Satake H."/>
            <person name="Nakayama K."/>
        </authorList>
    </citation>
    <scope>NUCLEOTIDE SEQUENCE</scope>
</reference>
<keyword evidence="7" id="KW-0449">Lipoprotein</keyword>
<dbReference type="SUPFAM" id="SSF103088">
    <property type="entry name" value="OmpA-like"/>
    <property type="match status" value="1"/>
</dbReference>
<dbReference type="Pfam" id="PF00691">
    <property type="entry name" value="OmpA"/>
    <property type="match status" value="1"/>
</dbReference>
<feature type="region of interest" description="Disordered" evidence="9">
    <location>
        <begin position="1190"/>
        <end position="1220"/>
    </location>
</feature>
<feature type="compositionally biased region" description="Basic residues" evidence="9">
    <location>
        <begin position="759"/>
        <end position="771"/>
    </location>
</feature>
<evidence type="ECO:0000256" key="1">
    <source>
        <dbReference type="ARBA" id="ARBA00004442"/>
    </source>
</evidence>
<keyword evidence="4" id="KW-0472">Membrane</keyword>
<evidence type="ECO:0000256" key="4">
    <source>
        <dbReference type="ARBA" id="ARBA00023136"/>
    </source>
</evidence>
<accession>A0A699GIJ5</accession>
<keyword evidence="2" id="KW-0132">Cell division</keyword>
<dbReference type="AlphaFoldDB" id="A0A699GIJ5"/>
<dbReference type="PANTHER" id="PTHR30329">
    <property type="entry name" value="STATOR ELEMENT OF FLAGELLAR MOTOR COMPLEX"/>
    <property type="match status" value="1"/>
</dbReference>
<dbReference type="Gene3D" id="3.30.1330.60">
    <property type="entry name" value="OmpA-like domain"/>
    <property type="match status" value="1"/>
</dbReference>
<feature type="region of interest" description="Disordered" evidence="9">
    <location>
        <begin position="1067"/>
        <end position="1089"/>
    </location>
</feature>
<feature type="compositionally biased region" description="Basic residues" evidence="9">
    <location>
        <begin position="185"/>
        <end position="242"/>
    </location>
</feature>
<dbReference type="InterPro" id="IPR036737">
    <property type="entry name" value="OmpA-like_sf"/>
</dbReference>
<dbReference type="InterPro" id="IPR050330">
    <property type="entry name" value="Bact_OuterMem_StrucFunc"/>
</dbReference>
<evidence type="ECO:0000259" key="10">
    <source>
        <dbReference type="PROSITE" id="PS51123"/>
    </source>
</evidence>
<organism evidence="11">
    <name type="scientific">Tanacetum cinerariifolium</name>
    <name type="common">Dalmatian daisy</name>
    <name type="synonym">Chrysanthemum cinerariifolium</name>
    <dbReference type="NCBI Taxonomy" id="118510"/>
    <lineage>
        <taxon>Eukaryota</taxon>
        <taxon>Viridiplantae</taxon>
        <taxon>Streptophyta</taxon>
        <taxon>Embryophyta</taxon>
        <taxon>Tracheophyta</taxon>
        <taxon>Spermatophyta</taxon>
        <taxon>Magnoliopsida</taxon>
        <taxon>eudicotyledons</taxon>
        <taxon>Gunneridae</taxon>
        <taxon>Pentapetalae</taxon>
        <taxon>asterids</taxon>
        <taxon>campanulids</taxon>
        <taxon>Asterales</taxon>
        <taxon>Asteraceae</taxon>
        <taxon>Asteroideae</taxon>
        <taxon>Anthemideae</taxon>
        <taxon>Anthemidinae</taxon>
        <taxon>Tanacetum</taxon>
    </lineage>
</organism>
<feature type="compositionally biased region" description="Basic residues" evidence="9">
    <location>
        <begin position="514"/>
        <end position="527"/>
    </location>
</feature>
<evidence type="ECO:0000256" key="6">
    <source>
        <dbReference type="ARBA" id="ARBA00023237"/>
    </source>
</evidence>
<name>A0A699GIJ5_TANCI</name>
<feature type="compositionally biased region" description="Low complexity" evidence="9">
    <location>
        <begin position="399"/>
        <end position="416"/>
    </location>
</feature>
<feature type="compositionally biased region" description="Basic and acidic residues" evidence="9">
    <location>
        <begin position="593"/>
        <end position="608"/>
    </location>
</feature>
<dbReference type="CDD" id="cd07185">
    <property type="entry name" value="OmpA_C-like"/>
    <property type="match status" value="1"/>
</dbReference>
<evidence type="ECO:0000313" key="11">
    <source>
        <dbReference type="EMBL" id="GEU28578.1"/>
    </source>
</evidence>
<protein>
    <recommendedName>
        <fullName evidence="10">OmpA-like domain-containing protein</fullName>
    </recommendedName>
</protein>
<sequence length="1220" mass="132017">MTKPKPCVETSAIAHKAVIAREARRVTSYDVALVAGVSQSAVSRCFQQNASRAEPADRRPRQARAAVYAAARSGRRHGPGTVRGVAIPGGRRDCRRAPDGRPCRRIRPPPRAGRAVQPHPARGDCEHRHVRPPRGGPPAGLAPGRRRPPPLRHPGRRGQRRRRHRCRRAQARRLRASGRTGPARARGRVRPVRLRQRRGRPARRGCRHGRPRRRAGRHPLRQRHDGHRLPRLRAPRTGHRRPAPAVGGRLRRGGAGKLAQLQPHHAAPADGENGHGGRRPAVRSDRRPRRARRRRRAARVQRPVHRRRHRPAGADPGAGAGPAAGAGARTLARAGRYNVADERPLPVSRLQHPPLHAARPDAHRRAARHRPGAKQGRAGGRQRRRRQDHHAGAAHRRGAGAQAGARAHPGPHVYARSARRDAPAPAGRGRAGRAGRPRGRHDVRRLCRAPARRHRRRRPAHLQRAAPAQGPGAGRHRPGRRAVCGTTGQPGAAHPRDCRQPVPGRAAEPQGHHGAGRRRRVPGRGRSGRAAGRAGGRLPDHAGLRGAAARRRRRRRAARPVRRHVRPGLQPRRRRAPGRTPARLPPGRVRRTARPERNGVPHSRRPDRPPTVLFRGHGRPRPGDLRPARRQRHVSEPALCRALSQAGALSAHVHVPPRPPPGLRHGPLQGQAGGIEPAAAHAHQPAPLPRRRPLRAAGGCRRAALEGRRPRARRLRHPDPRPPPVGGHRKRADRSGPRLPHARHGRLPAARRDPVLARHAGHCAARFRRRQVGTGAHGRGGRPDRVQRDGVFGPPHGPLQGPDPEIPRPAGRTVFNRGRAPRRRGAQLPRRCQPGHQARRNRRHRLAVHGGPGHAGRRRAHRAVRTGATGGHRAPHLRAAVRRGRGQQVGGRPAGVGGSVQPGPGRLLGRHECARSVHPPQARPQGRADRMRGQRQGQGIRPRDPAVSAGRRVSPSAAAAPRRGQPVLPGARRHGSGRGHSAQPGPGGRGGGGRCGAGASLPDGQLPREGCGQGAGRPVRHGAPRLPHTLVCFPHNIIRIGSISMKAKTNILLAACTVALLSACSTPAPAPAPAPEPVQAAPAPAPAPAPVAAPVQAPLAAYLDPNSSIYKNRSVYFDFDKYTVKPEFDALVADHGKFLAANPNVSIKVEGNTDDRGSAEYNLALGQKRAQALITALKVQGVKDSQLEAISYGKEKPKATGSDEESRAQNRRDDIIYPSK</sequence>
<feature type="compositionally biased region" description="Basic residues" evidence="9">
    <location>
        <begin position="548"/>
        <end position="577"/>
    </location>
</feature>
<feature type="region of interest" description="Disordered" evidence="9">
    <location>
        <begin position="652"/>
        <end position="1026"/>
    </location>
</feature>
<evidence type="ECO:0000256" key="7">
    <source>
        <dbReference type="ARBA" id="ARBA00023288"/>
    </source>
</evidence>
<dbReference type="PROSITE" id="PS01068">
    <property type="entry name" value="OMPA_1"/>
    <property type="match status" value="1"/>
</dbReference>
<dbReference type="GO" id="GO:0016020">
    <property type="term" value="C:membrane"/>
    <property type="evidence" value="ECO:0007669"/>
    <property type="project" value="InterPro"/>
</dbReference>
<keyword evidence="6" id="KW-0998">Cell outer membrane</keyword>
<proteinExistence type="inferred from homology"/>
<feature type="region of interest" description="Disordered" evidence="9">
    <location>
        <begin position="358"/>
        <end position="634"/>
    </location>
</feature>
<feature type="compositionally biased region" description="Low complexity" evidence="9">
    <location>
        <begin position="578"/>
        <end position="587"/>
    </location>
</feature>
<dbReference type="InterPro" id="IPR006664">
    <property type="entry name" value="OMP_bac"/>
</dbReference>
<feature type="compositionally biased region" description="Basic residues" evidence="9">
    <location>
        <begin position="276"/>
        <end position="311"/>
    </location>
</feature>
<dbReference type="EMBL" id="BKCJ010000009">
    <property type="protein sequence ID" value="GEU28578.1"/>
    <property type="molecule type" value="Genomic_DNA"/>
</dbReference>
<feature type="compositionally biased region" description="Basic and acidic residues" evidence="9">
    <location>
        <begin position="90"/>
        <end position="102"/>
    </location>
</feature>
<feature type="compositionally biased region" description="Basic residues" evidence="9">
    <location>
        <begin position="380"/>
        <end position="398"/>
    </location>
</feature>
<comment type="caution">
    <text evidence="11">The sequence shown here is derived from an EMBL/GenBank/DDBJ whole genome shotgun (WGS) entry which is preliminary data.</text>
</comment>
<comment type="subcellular location">
    <subcellularLocation>
        <location evidence="1">Cell outer membrane</location>
    </subcellularLocation>
</comment>
<evidence type="ECO:0000256" key="5">
    <source>
        <dbReference type="ARBA" id="ARBA00023139"/>
    </source>
</evidence>
<dbReference type="InterPro" id="IPR039001">
    <property type="entry name" value="Pal"/>
</dbReference>
<feature type="compositionally biased region" description="Gly residues" evidence="9">
    <location>
        <begin position="887"/>
        <end position="900"/>
    </location>
</feature>
<feature type="compositionally biased region" description="Basic residues" evidence="9">
    <location>
        <begin position="855"/>
        <end position="864"/>
    </location>
</feature>
<feature type="compositionally biased region" description="Gly residues" evidence="9">
    <location>
        <begin position="985"/>
        <end position="996"/>
    </location>
</feature>
<dbReference type="NCBIfam" id="TIGR02802">
    <property type="entry name" value="Pal_lipo"/>
    <property type="match status" value="1"/>
</dbReference>
<gene>
    <name evidence="11" type="ORF">Tci_000556</name>
</gene>
<keyword evidence="8" id="KW-0131">Cell cycle</keyword>
<keyword evidence="5" id="KW-0564">Palmitate</keyword>
<feature type="compositionally biased region" description="Basic residues" evidence="9">
    <location>
        <begin position="144"/>
        <end position="176"/>
    </location>
</feature>
<evidence type="ECO:0000256" key="8">
    <source>
        <dbReference type="ARBA" id="ARBA00023306"/>
    </source>
</evidence>
<dbReference type="PANTHER" id="PTHR30329:SF21">
    <property type="entry name" value="LIPOPROTEIN YIAD-RELATED"/>
    <property type="match status" value="1"/>
</dbReference>
<feature type="region of interest" description="Disordered" evidence="9">
    <location>
        <begin position="72"/>
        <end position="326"/>
    </location>
</feature>
<dbReference type="InterPro" id="IPR006690">
    <property type="entry name" value="OMPA-like_CS"/>
</dbReference>
<dbReference type="HAMAP" id="MF_02204">
    <property type="entry name" value="Pal"/>
    <property type="match status" value="1"/>
</dbReference>
<evidence type="ECO:0000256" key="9">
    <source>
        <dbReference type="SAM" id="MobiDB-lite"/>
    </source>
</evidence>
<feature type="compositionally biased region" description="Basic residues" evidence="9">
    <location>
        <begin position="430"/>
        <end position="461"/>
    </location>
</feature>
<feature type="compositionally biased region" description="Low complexity" evidence="9">
    <location>
        <begin position="934"/>
        <end position="964"/>
    </location>
</feature>
<dbReference type="PROSITE" id="PS51123">
    <property type="entry name" value="OMPA_2"/>
    <property type="match status" value="1"/>
</dbReference>
<evidence type="ECO:0000256" key="3">
    <source>
        <dbReference type="ARBA" id="ARBA00022729"/>
    </source>
</evidence>
<dbReference type="PRINTS" id="PR01021">
    <property type="entry name" value="OMPADOMAIN"/>
</dbReference>
<feature type="compositionally biased region" description="Basic and acidic residues" evidence="9">
    <location>
        <begin position="1204"/>
        <end position="1220"/>
    </location>
</feature>
<keyword evidence="3" id="KW-0732">Signal</keyword>